<gene>
    <name evidence="1" type="ORF">SAMN05421507_120103</name>
</gene>
<keyword evidence="2" id="KW-1185">Reference proteome</keyword>
<dbReference type="EMBL" id="FNIX01000020">
    <property type="protein sequence ID" value="SDP91824.1"/>
    <property type="molecule type" value="Genomic_DNA"/>
</dbReference>
<evidence type="ECO:0000313" key="2">
    <source>
        <dbReference type="Proteomes" id="UP000199691"/>
    </source>
</evidence>
<evidence type="ECO:0000313" key="1">
    <source>
        <dbReference type="EMBL" id="SDP91824.1"/>
    </source>
</evidence>
<dbReference type="AlphaFoldDB" id="A0A1H0WMA3"/>
<sequence>MGTWDIGHFDNDTAADFSAKLREAAEAERENIIRTALTSTIESDEFLDSDEACQAVASAALIAAQLPGGTSVTTAYGPGVPMPAFSPEVRALAVQALDRVLAPESELRELWDEAGYGPKWREGIDELKAVLLT</sequence>
<protein>
    <recommendedName>
        <fullName evidence="3">DUF4259 domain-containing protein</fullName>
    </recommendedName>
</protein>
<dbReference type="OrthoDB" id="73183at2"/>
<proteinExistence type="predicted"/>
<dbReference type="STRING" id="641025.SAMN05421507_120103"/>
<dbReference type="Pfam" id="PF14078">
    <property type="entry name" value="DUF4259"/>
    <property type="match status" value="1"/>
</dbReference>
<name>A0A1H0WMA3_9PSEU</name>
<dbReference type="RefSeq" id="WP_090103629.1">
    <property type="nucleotide sequence ID" value="NZ_FNIX01000020.1"/>
</dbReference>
<organism evidence="1 2">
    <name type="scientific">Lentzea jiangxiensis</name>
    <dbReference type="NCBI Taxonomy" id="641025"/>
    <lineage>
        <taxon>Bacteria</taxon>
        <taxon>Bacillati</taxon>
        <taxon>Actinomycetota</taxon>
        <taxon>Actinomycetes</taxon>
        <taxon>Pseudonocardiales</taxon>
        <taxon>Pseudonocardiaceae</taxon>
        <taxon>Lentzea</taxon>
    </lineage>
</organism>
<accession>A0A1H0WMA3</accession>
<reference evidence="2" key="1">
    <citation type="submission" date="2016-10" db="EMBL/GenBank/DDBJ databases">
        <authorList>
            <person name="Varghese N."/>
            <person name="Submissions S."/>
        </authorList>
    </citation>
    <scope>NUCLEOTIDE SEQUENCE [LARGE SCALE GENOMIC DNA]</scope>
    <source>
        <strain evidence="2">CGMCC 4.6609</strain>
    </source>
</reference>
<dbReference type="Proteomes" id="UP000199691">
    <property type="component" value="Unassembled WGS sequence"/>
</dbReference>
<evidence type="ECO:0008006" key="3">
    <source>
        <dbReference type="Google" id="ProtNLM"/>
    </source>
</evidence>
<dbReference type="InterPro" id="IPR025355">
    <property type="entry name" value="DUF4259"/>
</dbReference>